<keyword evidence="10" id="KW-0812">Transmembrane</keyword>
<evidence type="ECO:0000256" key="6">
    <source>
        <dbReference type="ARBA" id="ARBA00023004"/>
    </source>
</evidence>
<evidence type="ECO:0000256" key="8">
    <source>
        <dbReference type="PIRSR" id="PIRSR602401-1"/>
    </source>
</evidence>
<dbReference type="EMBL" id="JAULSU010000007">
    <property type="protein sequence ID" value="KAK0610802.1"/>
    <property type="molecule type" value="Genomic_DNA"/>
</dbReference>
<evidence type="ECO:0000313" key="11">
    <source>
        <dbReference type="EMBL" id="KAK0610802.1"/>
    </source>
</evidence>
<evidence type="ECO:0000256" key="3">
    <source>
        <dbReference type="ARBA" id="ARBA00022617"/>
    </source>
</evidence>
<dbReference type="Proteomes" id="UP001175000">
    <property type="component" value="Unassembled WGS sequence"/>
</dbReference>
<dbReference type="Gene3D" id="1.10.630.10">
    <property type="entry name" value="Cytochrome P450"/>
    <property type="match status" value="1"/>
</dbReference>
<accession>A0AA39TS18</accession>
<keyword evidence="12" id="KW-1185">Reference proteome</keyword>
<protein>
    <submittedName>
        <fullName evidence="11">Cytochrome P450</fullName>
    </submittedName>
</protein>
<comment type="caution">
    <text evidence="11">The sequence shown here is derived from an EMBL/GenBank/DDBJ whole genome shotgun (WGS) entry which is preliminary data.</text>
</comment>
<dbReference type="PANTHER" id="PTHR46300:SF7">
    <property type="entry name" value="P450, PUTATIVE (EUROFUNG)-RELATED"/>
    <property type="match status" value="1"/>
</dbReference>
<keyword evidence="5 9" id="KW-0560">Oxidoreductase</keyword>
<comment type="cofactor">
    <cofactor evidence="1 8">
        <name>heme</name>
        <dbReference type="ChEBI" id="CHEBI:30413"/>
    </cofactor>
</comment>
<evidence type="ECO:0000256" key="7">
    <source>
        <dbReference type="ARBA" id="ARBA00023033"/>
    </source>
</evidence>
<dbReference type="PANTHER" id="PTHR46300">
    <property type="entry name" value="P450, PUTATIVE (EUROFUNG)-RELATED-RELATED"/>
    <property type="match status" value="1"/>
</dbReference>
<keyword evidence="10" id="KW-1133">Transmembrane helix</keyword>
<dbReference type="CDD" id="cd11065">
    <property type="entry name" value="CYP64-like"/>
    <property type="match status" value="1"/>
</dbReference>
<dbReference type="Pfam" id="PF00067">
    <property type="entry name" value="p450"/>
    <property type="match status" value="1"/>
</dbReference>
<dbReference type="InterPro" id="IPR002401">
    <property type="entry name" value="Cyt_P450_E_grp-I"/>
</dbReference>
<dbReference type="InterPro" id="IPR036396">
    <property type="entry name" value="Cyt_P450_sf"/>
</dbReference>
<feature type="binding site" description="axial binding residue" evidence="8">
    <location>
        <position position="444"/>
    </location>
    <ligand>
        <name>heme</name>
        <dbReference type="ChEBI" id="CHEBI:30413"/>
    </ligand>
    <ligandPart>
        <name>Fe</name>
        <dbReference type="ChEBI" id="CHEBI:18248"/>
    </ligandPart>
</feature>
<reference evidence="11" key="1">
    <citation type="submission" date="2023-06" db="EMBL/GenBank/DDBJ databases">
        <title>Genome-scale phylogeny and comparative genomics of the fungal order Sordariales.</title>
        <authorList>
            <consortium name="Lawrence Berkeley National Laboratory"/>
            <person name="Hensen N."/>
            <person name="Bonometti L."/>
            <person name="Westerberg I."/>
            <person name="Brannstrom I.O."/>
            <person name="Guillou S."/>
            <person name="Cros-Aarteil S."/>
            <person name="Calhoun S."/>
            <person name="Haridas S."/>
            <person name="Kuo A."/>
            <person name="Mondo S."/>
            <person name="Pangilinan J."/>
            <person name="Riley R."/>
            <person name="Labutti K."/>
            <person name="Andreopoulos B."/>
            <person name="Lipzen A."/>
            <person name="Chen C."/>
            <person name="Yanf M."/>
            <person name="Daum C."/>
            <person name="Ng V."/>
            <person name="Clum A."/>
            <person name="Steindorff A."/>
            <person name="Ohm R."/>
            <person name="Martin F."/>
            <person name="Silar P."/>
            <person name="Natvig D."/>
            <person name="Lalanne C."/>
            <person name="Gautier V."/>
            <person name="Ament-Velasquez S.L."/>
            <person name="Kruys A."/>
            <person name="Hutchinson M.I."/>
            <person name="Powell A.J."/>
            <person name="Barry K."/>
            <person name="Miller A.N."/>
            <person name="Grigoriev I.V."/>
            <person name="Debuchy R."/>
            <person name="Gladieux P."/>
            <person name="Thoren M.H."/>
            <person name="Johannesson H."/>
        </authorList>
    </citation>
    <scope>NUCLEOTIDE SEQUENCE</scope>
    <source>
        <strain evidence="11">CBS 606.72</strain>
    </source>
</reference>
<evidence type="ECO:0000256" key="1">
    <source>
        <dbReference type="ARBA" id="ARBA00001971"/>
    </source>
</evidence>
<keyword evidence="3 8" id="KW-0349">Heme</keyword>
<sequence length="536" mass="60723">MAFEASPTALWAILAILGCLLYRRLVREERRKLPPGPKPLPLLGNIRDFPPSGRPEYQHWLTHKNVYGGISSVTAMGMTLVIVHDRDIAHELLERNSAKSSERPEMVMANKLCGYEAIVVCQSYGPTFRRYRKYLHQELGTALSSAQFRGVQEVEVGRQLVRTLEEPGRWLQHCKTTTAATVLNMAYGYHVERHKPDPLVALTEKMMSEFSLAAAPMAWAVDMIPALQHLPEGFPGTDFKKAARQWRKSIQASAHIPYRFVQRQMAANAHRSCYVSKLIQQMEQEKRATPHGEDEEAVIWTAASLYGAAADTTTITLTAFTLAMVKHSDVQRKAQAEIDRVIGTDRLPTFADRENLPYTNALVKEAQRWWPIAPMGFPHVATDDIQVNSYHIPKGAYILPAVWWFLHDPEVYPDPESFDPERFLPPRNEPDPGTEAFGYGRRRCPGRFFADSGLYINIVQSLAVLEFVKAKREGGSEVEVQAEMKPGILAYLEEFEFEIRPRTEKHARLIRGLKERDVYEGHGDAGLLESVEGFEE</sequence>
<name>A0AA39TS18_9PEZI</name>
<dbReference type="InterPro" id="IPR050364">
    <property type="entry name" value="Cytochrome_P450_fung"/>
</dbReference>
<keyword evidence="7 9" id="KW-0503">Monooxygenase</keyword>
<keyword evidence="10" id="KW-0472">Membrane</keyword>
<dbReference type="GO" id="GO:0005506">
    <property type="term" value="F:iron ion binding"/>
    <property type="evidence" value="ECO:0007669"/>
    <property type="project" value="InterPro"/>
</dbReference>
<dbReference type="GO" id="GO:0020037">
    <property type="term" value="F:heme binding"/>
    <property type="evidence" value="ECO:0007669"/>
    <property type="project" value="InterPro"/>
</dbReference>
<evidence type="ECO:0000256" key="4">
    <source>
        <dbReference type="ARBA" id="ARBA00022723"/>
    </source>
</evidence>
<evidence type="ECO:0000256" key="10">
    <source>
        <dbReference type="SAM" id="Phobius"/>
    </source>
</evidence>
<dbReference type="SUPFAM" id="SSF48264">
    <property type="entry name" value="Cytochrome P450"/>
    <property type="match status" value="1"/>
</dbReference>
<dbReference type="PRINTS" id="PR00463">
    <property type="entry name" value="EP450I"/>
</dbReference>
<proteinExistence type="inferred from homology"/>
<dbReference type="GO" id="GO:0004497">
    <property type="term" value="F:monooxygenase activity"/>
    <property type="evidence" value="ECO:0007669"/>
    <property type="project" value="UniProtKB-KW"/>
</dbReference>
<evidence type="ECO:0000256" key="9">
    <source>
        <dbReference type="RuleBase" id="RU000461"/>
    </source>
</evidence>
<dbReference type="GO" id="GO:0016705">
    <property type="term" value="F:oxidoreductase activity, acting on paired donors, with incorporation or reduction of molecular oxygen"/>
    <property type="evidence" value="ECO:0007669"/>
    <property type="project" value="InterPro"/>
</dbReference>
<dbReference type="InterPro" id="IPR001128">
    <property type="entry name" value="Cyt_P450"/>
</dbReference>
<dbReference type="PROSITE" id="PS00086">
    <property type="entry name" value="CYTOCHROME_P450"/>
    <property type="match status" value="1"/>
</dbReference>
<keyword evidence="6 8" id="KW-0408">Iron</keyword>
<comment type="similarity">
    <text evidence="2 9">Belongs to the cytochrome P450 family.</text>
</comment>
<organism evidence="11 12">
    <name type="scientific">Immersiella caudata</name>
    <dbReference type="NCBI Taxonomy" id="314043"/>
    <lineage>
        <taxon>Eukaryota</taxon>
        <taxon>Fungi</taxon>
        <taxon>Dikarya</taxon>
        <taxon>Ascomycota</taxon>
        <taxon>Pezizomycotina</taxon>
        <taxon>Sordariomycetes</taxon>
        <taxon>Sordariomycetidae</taxon>
        <taxon>Sordariales</taxon>
        <taxon>Lasiosphaeriaceae</taxon>
        <taxon>Immersiella</taxon>
    </lineage>
</organism>
<evidence type="ECO:0000256" key="2">
    <source>
        <dbReference type="ARBA" id="ARBA00010617"/>
    </source>
</evidence>
<evidence type="ECO:0000313" key="12">
    <source>
        <dbReference type="Proteomes" id="UP001175000"/>
    </source>
</evidence>
<gene>
    <name evidence="11" type="ORF">B0T14DRAFT_487257</name>
</gene>
<evidence type="ECO:0000256" key="5">
    <source>
        <dbReference type="ARBA" id="ARBA00023002"/>
    </source>
</evidence>
<dbReference type="InterPro" id="IPR017972">
    <property type="entry name" value="Cyt_P450_CS"/>
</dbReference>
<keyword evidence="4 8" id="KW-0479">Metal-binding</keyword>
<feature type="transmembrane region" description="Helical" evidence="10">
    <location>
        <begin position="6"/>
        <end position="22"/>
    </location>
</feature>
<dbReference type="AlphaFoldDB" id="A0AA39TS18"/>